<proteinExistence type="predicted"/>
<dbReference type="RefSeq" id="WP_088134982.1">
    <property type="nucleotide sequence ID" value="NZ_CP018836.1"/>
</dbReference>
<dbReference type="Proteomes" id="UP000196708">
    <property type="component" value="Chromosome 2"/>
</dbReference>
<evidence type="ECO:0000256" key="1">
    <source>
        <dbReference type="SAM" id="MobiDB-lite"/>
    </source>
</evidence>
<reference evidence="2 3" key="1">
    <citation type="submission" date="2016-12" db="EMBL/GenBank/DDBJ databases">
        <authorList>
            <person name="Song W.-J."/>
            <person name="Kurnit D.M."/>
        </authorList>
    </citation>
    <scope>NUCLEOTIDE SEQUENCE [LARGE SCALE GENOMIC DNA]</scope>
    <source>
        <strain evidence="2 3">ATCC 43942</strain>
    </source>
</reference>
<protein>
    <submittedName>
        <fullName evidence="2">Uncharacterized protein</fullName>
    </submittedName>
</protein>
<dbReference type="EMBL" id="CP018836">
    <property type="protein sequence ID" value="ASA57884.1"/>
    <property type="molecule type" value="Genomic_DNA"/>
</dbReference>
<accession>A0A1Z2SL24</accession>
<dbReference type="AlphaFoldDB" id="A0A1Z2SL24"/>
<dbReference type="KEGG" id="vga:BSQ33_19390"/>
<sequence length="585" mass="63405">MDRQQGNVDVTLDHRLLSETGRAQIKEDFKRNAITGTAIADTVTKKSVGLLSDDDSGVSSLREHVGQKQGFFTAAKTFVTSDDNQAYVETLNNPTATPAQKETAYQALSASIAEQFGLNPAQVMTALVKTANGQSAKGAYAAGKVLINDAAHYRLEDIVNTIGHETQHYLDDAQSTGTHNDAYKANREEYADTMGEATEDYVGFNFANTGRGDFGGWNLQRGTNHSDLVRENTQTAAPLLRDPTIDYRQPNADERTAILALAGNDKRRQQELKEAACALTHCSAEYAVGTEKYNEMKALEEAGASNPEAQEVLLKYSFLKVADNMNMATVVDKSFGYTNSDARTDRYQAGMDQGTENSLKAFNEAYGTNITKEQFESGVGFLSGLAAGLGAAKGGSTLGTTDGSVVSKVADDVQSPKKYGSNGSYVAEGEFAGQSSAQGVIETTIDSPIATLNASEVRFSQNSVSFNKKDRITGERYTYKDLVSSMSEKGWQGDPVDVIQMPDGKLTSMDNTRIRAAREAGIEVEANVRDFNEPLTQEIQKARGWEDYKTWGEAILARINKQSGGFSKYDPYGSNSEPKLSGVKK</sequence>
<gene>
    <name evidence="2" type="ORF">BSQ33_19390</name>
</gene>
<feature type="region of interest" description="Disordered" evidence="1">
    <location>
        <begin position="564"/>
        <end position="585"/>
    </location>
</feature>
<name>A0A1Z2SL24_VIBGA</name>
<evidence type="ECO:0000313" key="2">
    <source>
        <dbReference type="EMBL" id="ASA57884.1"/>
    </source>
</evidence>
<evidence type="ECO:0000313" key="3">
    <source>
        <dbReference type="Proteomes" id="UP000196708"/>
    </source>
</evidence>
<organism evidence="2 3">
    <name type="scientific">Vibrio gazogenes</name>
    <dbReference type="NCBI Taxonomy" id="687"/>
    <lineage>
        <taxon>Bacteria</taxon>
        <taxon>Pseudomonadati</taxon>
        <taxon>Pseudomonadota</taxon>
        <taxon>Gammaproteobacteria</taxon>
        <taxon>Vibrionales</taxon>
        <taxon>Vibrionaceae</taxon>
        <taxon>Vibrio</taxon>
    </lineage>
</organism>